<name>A0A7G5GWT6_9BACT</name>
<dbReference type="AlphaFoldDB" id="A0A7G5GWT6"/>
<proteinExistence type="predicted"/>
<keyword evidence="2" id="KW-1185">Reference proteome</keyword>
<reference evidence="1 2" key="1">
    <citation type="submission" date="2020-07" db="EMBL/GenBank/DDBJ databases">
        <title>Spirosoma foliorum sp. nov., isolated from the leaves on the Nejang mountain Korea, Republic of.</title>
        <authorList>
            <person name="Ho H."/>
            <person name="Lee Y.-J."/>
            <person name="Nurcahyanto D.-A."/>
            <person name="Kim S.-G."/>
        </authorList>
    </citation>
    <scope>NUCLEOTIDE SEQUENCE [LARGE SCALE GENOMIC DNA]</scope>
    <source>
        <strain evidence="1 2">PL0136</strain>
    </source>
</reference>
<organism evidence="1 2">
    <name type="scientific">Spirosoma foliorum</name>
    <dbReference type="NCBI Taxonomy" id="2710596"/>
    <lineage>
        <taxon>Bacteria</taxon>
        <taxon>Pseudomonadati</taxon>
        <taxon>Bacteroidota</taxon>
        <taxon>Cytophagia</taxon>
        <taxon>Cytophagales</taxon>
        <taxon>Cytophagaceae</taxon>
        <taxon>Spirosoma</taxon>
    </lineage>
</organism>
<dbReference type="SUPFAM" id="SSF55486">
    <property type="entry name" value="Metalloproteases ('zincins'), catalytic domain"/>
    <property type="match status" value="1"/>
</dbReference>
<sequence length="626" mass="69410">MFVVSGFSPATVQGYMPCGRGVGFISSGGNVAHTLAHELGHGAFGLEHTFDEVPQGSTDNLMDYGSGNRLTHWQWQQIQHPGIIISWFEDADDALFADAAPTITQPQIDLPDQPDWFTQTTYQLLNQYTPYYSATPAQPKTFITTDKQKFTAQVYSYNSGQTLYFEWQDVSYWYINGRWVLSTRNLATEQFYYYDKTQQKLIKFNPKGSESFAEVMNRLGPGLTRFADVWQGVVLGTGGGLLAASGSIYLLIADLSIGVGTAHIDAYRAEISQLDGGQEFLDVYDDVNVALLVFAVSNATVKGAQAVARLESVQSRFAQVVSKIQSSNPALWAKVSGKWGSLSAGLSERASGVSARAKEAYDTYVAKFKAISQKVGLGIDVDLINTFKKRLVIRLQNTTDFTLRHTDDQILQIINKGRELNLADNVIDDLLFISCRDAKPIDAAQVIQQMDNYVTIVLKRGYPYKFTDLSQFNAFKTELKTGLNAIGVSTSDVRIQGSALRTPDANDVDLAAIITDIDFDNFLVNRFTNRITKNGTPIDLSGQTKQQLVDIANDYNSNPNLYNNQCKSFSKAMLERKASAYSSDKIIPGFKELYTSLKSDYPNLNIENITIQTSGGTFDLQPYMNL</sequence>
<evidence type="ECO:0000313" key="1">
    <source>
        <dbReference type="EMBL" id="QMW03328.1"/>
    </source>
</evidence>
<protein>
    <submittedName>
        <fullName evidence="1">Uncharacterized protein</fullName>
    </submittedName>
</protein>
<dbReference type="KEGG" id="sfol:H3H32_36670"/>
<dbReference type="EMBL" id="CP059732">
    <property type="protein sequence ID" value="QMW03328.1"/>
    <property type="molecule type" value="Genomic_DNA"/>
</dbReference>
<accession>A0A7G5GWT6</accession>
<gene>
    <name evidence="1" type="ORF">H3H32_36670</name>
</gene>
<evidence type="ECO:0000313" key="2">
    <source>
        <dbReference type="Proteomes" id="UP000515369"/>
    </source>
</evidence>
<dbReference type="Proteomes" id="UP000515369">
    <property type="component" value="Chromosome"/>
</dbReference>